<dbReference type="InterPro" id="IPR023393">
    <property type="entry name" value="START-like_dom_sf"/>
</dbReference>
<reference evidence="1" key="1">
    <citation type="submission" date="2020-05" db="EMBL/GenBank/DDBJ databases">
        <authorList>
            <person name="Chiriac C."/>
            <person name="Salcher M."/>
            <person name="Ghai R."/>
            <person name="Kavagutti S V."/>
        </authorList>
    </citation>
    <scope>NUCLEOTIDE SEQUENCE</scope>
</reference>
<evidence type="ECO:0000313" key="1">
    <source>
        <dbReference type="EMBL" id="CAB4934093.1"/>
    </source>
</evidence>
<dbReference type="EMBL" id="CAFBNF010000027">
    <property type="protein sequence ID" value="CAB4934093.1"/>
    <property type="molecule type" value="Genomic_DNA"/>
</dbReference>
<dbReference type="Pfam" id="PF10604">
    <property type="entry name" value="Polyketide_cyc2"/>
    <property type="match status" value="1"/>
</dbReference>
<dbReference type="PANTHER" id="PTHR39683">
    <property type="entry name" value="CONSERVED PROTEIN TB16.3"/>
    <property type="match status" value="1"/>
</dbReference>
<gene>
    <name evidence="1" type="ORF">UFOPK3773_00427</name>
</gene>
<dbReference type="PANTHER" id="PTHR39683:SF4">
    <property type="entry name" value="COENZYME Q-BINDING PROTEIN COQ10 START DOMAIN-CONTAINING PROTEIN"/>
    <property type="match status" value="1"/>
</dbReference>
<dbReference type="Gene3D" id="3.30.530.20">
    <property type="match status" value="1"/>
</dbReference>
<dbReference type="SUPFAM" id="SSF55961">
    <property type="entry name" value="Bet v1-like"/>
    <property type="match status" value="1"/>
</dbReference>
<organism evidence="1">
    <name type="scientific">freshwater metagenome</name>
    <dbReference type="NCBI Taxonomy" id="449393"/>
    <lineage>
        <taxon>unclassified sequences</taxon>
        <taxon>metagenomes</taxon>
        <taxon>ecological metagenomes</taxon>
    </lineage>
</organism>
<accession>A0A6J7IS50</accession>
<sequence length="147" mass="15883">MADETTGSIVINAGPSEIMAVIADLATYPDWSDGVKNVEVLTEFDDGRPGDARFTIESGPIKDSYVLAYEWSGDDSVTWELTEGGMLTAMNGCYLLTDQGDGSTLVDYRLSVGLSIPMIGMIRRKAEKVIVDTALRGLKARVEGERA</sequence>
<dbReference type="AlphaFoldDB" id="A0A6J7IS50"/>
<proteinExistence type="predicted"/>
<dbReference type="InterPro" id="IPR019587">
    <property type="entry name" value="Polyketide_cyclase/dehydratase"/>
</dbReference>
<protein>
    <submittedName>
        <fullName evidence="1">Unannotated protein</fullName>
    </submittedName>
</protein>
<name>A0A6J7IS50_9ZZZZ</name>
<dbReference type="CDD" id="cd07819">
    <property type="entry name" value="SRPBCC_2"/>
    <property type="match status" value="1"/>
</dbReference>